<evidence type="ECO:0008006" key="6">
    <source>
        <dbReference type="Google" id="ProtNLM"/>
    </source>
</evidence>
<dbReference type="Gene3D" id="1.25.40.10">
    <property type="entry name" value="Tetratricopeptide repeat domain"/>
    <property type="match status" value="5"/>
</dbReference>
<evidence type="ECO:0000256" key="2">
    <source>
        <dbReference type="ARBA" id="ARBA00022737"/>
    </source>
</evidence>
<dbReference type="Proteomes" id="UP001457282">
    <property type="component" value="Unassembled WGS sequence"/>
</dbReference>
<dbReference type="NCBIfam" id="TIGR00756">
    <property type="entry name" value="PPR"/>
    <property type="match status" value="13"/>
</dbReference>
<dbReference type="PROSITE" id="PS51375">
    <property type="entry name" value="PPR"/>
    <property type="match status" value="11"/>
</dbReference>
<dbReference type="InterPro" id="IPR011990">
    <property type="entry name" value="TPR-like_helical_dom_sf"/>
</dbReference>
<evidence type="ECO:0000256" key="3">
    <source>
        <dbReference type="PROSITE-ProRule" id="PRU00708"/>
    </source>
</evidence>
<sequence>MALPRISKTHQNHWKSIKPINTNALDDPSLPSEVTHISDGLISIFTKEPFSQDNPELKIFASRLTTKEVESVLNGLKSWKVAHSFFTWASHQGGYKHNCYTYNAMASHLSRARQNAPMKSLAMEIVNSNCYMTPGALGFMIRCLGSLELVEEANMLFDQVRTKRLCVPNSYSYNCLLEVISNSGSLELLEKRLEEMRNFGREFDKYTLTPVLKVYCNAGKFEKALNVYTEMHEKRWVDAHVMSILVSSFSKWGEVDKAFDLIERMEDHKLGLNEKTFRLFIHGFVRVSRVDKALQLFDKMRKSGFSVDVSLYDVLIGGFCKNREIEKALSMYSEMKELGIRSNVGVLTKLILSCSDQGEMIRMLVEGQEDFNEEEMLLLYASVLNGLVDNGSVDKAYQLLQAMMGKDSDADPVVNKLQPVKKKVRPTNPLFEIVIDGLLKIGKLDAALILFEDMMRSGCKPNVLIYNNLIDELCKSNRLEESYKLLREMEQSGIEPTHFTHNSLFGCLCRREDDQGALNLVKEMRVFGHEPWIKYSTLLVKQLCKQGKAVEACNFLDNMVEKSFLPSIVSYSAVMNGLFNIQEVDRALQLFRDISARGYCPDVVFYNVAINGLCKAKRVSEAENLLNEMVMKGLVPSVVTYNLLINGWCKNGDVDKAVTCLSRIVGEAREPNVITYTMLIGGLCNAGRIDDALMIWNNMAKIGCAPNRITFNTLVTGLCKCGRTAEAVVYLREMEEKGMKPEIPVYSAVMCALISKLNLPSAT</sequence>
<dbReference type="Pfam" id="PF13041">
    <property type="entry name" value="PPR_2"/>
    <property type="match status" value="4"/>
</dbReference>
<protein>
    <recommendedName>
        <fullName evidence="6">Pentatricopeptide repeat-containing protein</fullName>
    </recommendedName>
</protein>
<dbReference type="SUPFAM" id="SSF81901">
    <property type="entry name" value="HCP-like"/>
    <property type="match status" value="1"/>
</dbReference>
<feature type="repeat" description="PPR" evidence="3">
    <location>
        <begin position="707"/>
        <end position="741"/>
    </location>
</feature>
<name>A0AAW1VL84_RUBAR</name>
<dbReference type="PANTHER" id="PTHR47447:SF28">
    <property type="entry name" value="PENTACOTRIPEPTIDE-REPEAT REGION OF PRORP DOMAIN-CONTAINING PROTEIN"/>
    <property type="match status" value="1"/>
</dbReference>
<feature type="repeat" description="PPR" evidence="3">
    <location>
        <begin position="273"/>
        <end position="307"/>
    </location>
</feature>
<feature type="repeat" description="PPR" evidence="3">
    <location>
        <begin position="602"/>
        <end position="636"/>
    </location>
</feature>
<dbReference type="EMBL" id="JBEDUW010000214">
    <property type="protein sequence ID" value="KAK9903714.1"/>
    <property type="molecule type" value="Genomic_DNA"/>
</dbReference>
<organism evidence="4 5">
    <name type="scientific">Rubus argutus</name>
    <name type="common">Southern blackberry</name>
    <dbReference type="NCBI Taxonomy" id="59490"/>
    <lineage>
        <taxon>Eukaryota</taxon>
        <taxon>Viridiplantae</taxon>
        <taxon>Streptophyta</taxon>
        <taxon>Embryophyta</taxon>
        <taxon>Tracheophyta</taxon>
        <taxon>Spermatophyta</taxon>
        <taxon>Magnoliopsida</taxon>
        <taxon>eudicotyledons</taxon>
        <taxon>Gunneridae</taxon>
        <taxon>Pentapetalae</taxon>
        <taxon>rosids</taxon>
        <taxon>fabids</taxon>
        <taxon>Rosales</taxon>
        <taxon>Rosaceae</taxon>
        <taxon>Rosoideae</taxon>
        <taxon>Rosoideae incertae sedis</taxon>
        <taxon>Rubus</taxon>
    </lineage>
</organism>
<evidence type="ECO:0000256" key="1">
    <source>
        <dbReference type="ARBA" id="ARBA00007626"/>
    </source>
</evidence>
<accession>A0AAW1VL84</accession>
<feature type="repeat" description="PPR" evidence="3">
    <location>
        <begin position="637"/>
        <end position="671"/>
    </location>
</feature>
<dbReference type="Pfam" id="PF01535">
    <property type="entry name" value="PPR"/>
    <property type="match status" value="7"/>
</dbReference>
<dbReference type="PANTHER" id="PTHR47447">
    <property type="entry name" value="OS03G0856100 PROTEIN"/>
    <property type="match status" value="1"/>
</dbReference>
<gene>
    <name evidence="4" type="ORF">M0R45_001015</name>
</gene>
<feature type="repeat" description="PPR" evidence="3">
    <location>
        <begin position="204"/>
        <end position="238"/>
    </location>
</feature>
<feature type="repeat" description="PPR" evidence="3">
    <location>
        <begin position="497"/>
        <end position="531"/>
    </location>
</feature>
<proteinExistence type="inferred from homology"/>
<reference evidence="4 5" key="1">
    <citation type="journal article" date="2023" name="G3 (Bethesda)">
        <title>A chromosome-length genome assembly and annotation of blackberry (Rubus argutus, cv. 'Hillquist').</title>
        <authorList>
            <person name="Bruna T."/>
            <person name="Aryal R."/>
            <person name="Dudchenko O."/>
            <person name="Sargent D.J."/>
            <person name="Mead D."/>
            <person name="Buti M."/>
            <person name="Cavallini A."/>
            <person name="Hytonen T."/>
            <person name="Andres J."/>
            <person name="Pham M."/>
            <person name="Weisz D."/>
            <person name="Mascagni F."/>
            <person name="Usai G."/>
            <person name="Natali L."/>
            <person name="Bassil N."/>
            <person name="Fernandez G.E."/>
            <person name="Lomsadze A."/>
            <person name="Armour M."/>
            <person name="Olukolu B."/>
            <person name="Poorten T."/>
            <person name="Britton C."/>
            <person name="Davik J."/>
            <person name="Ashrafi H."/>
            <person name="Aiden E.L."/>
            <person name="Borodovsky M."/>
            <person name="Worthington M."/>
        </authorList>
    </citation>
    <scope>NUCLEOTIDE SEQUENCE [LARGE SCALE GENOMIC DNA]</scope>
    <source>
        <strain evidence="4">PI 553951</strain>
    </source>
</reference>
<feature type="repeat" description="PPR" evidence="3">
    <location>
        <begin position="308"/>
        <end position="342"/>
    </location>
</feature>
<feature type="repeat" description="PPR" evidence="3">
    <location>
        <begin position="462"/>
        <end position="496"/>
    </location>
</feature>
<dbReference type="InterPro" id="IPR002885">
    <property type="entry name" value="PPR_rpt"/>
</dbReference>
<evidence type="ECO:0000313" key="4">
    <source>
        <dbReference type="EMBL" id="KAK9903714.1"/>
    </source>
</evidence>
<keyword evidence="5" id="KW-1185">Reference proteome</keyword>
<feature type="repeat" description="PPR" evidence="3">
    <location>
        <begin position="672"/>
        <end position="706"/>
    </location>
</feature>
<comment type="similarity">
    <text evidence="1">Belongs to the PPR family. P subfamily.</text>
</comment>
<dbReference type="AlphaFoldDB" id="A0AAW1VL84"/>
<comment type="caution">
    <text evidence="4">The sequence shown here is derived from an EMBL/GenBank/DDBJ whole genome shotgun (WGS) entry which is preliminary data.</text>
</comment>
<keyword evidence="2" id="KW-0677">Repeat</keyword>
<evidence type="ECO:0000313" key="5">
    <source>
        <dbReference type="Proteomes" id="UP001457282"/>
    </source>
</evidence>
<feature type="repeat" description="PPR" evidence="3">
    <location>
        <begin position="567"/>
        <end position="601"/>
    </location>
</feature>
<feature type="repeat" description="PPR" evidence="3">
    <location>
        <begin position="427"/>
        <end position="461"/>
    </location>
</feature>